<protein>
    <submittedName>
        <fullName evidence="9">FecCD family ABC transporter permease</fullName>
    </submittedName>
</protein>
<feature type="transmembrane region" description="Helical" evidence="8">
    <location>
        <begin position="68"/>
        <end position="85"/>
    </location>
</feature>
<feature type="transmembrane region" description="Helical" evidence="8">
    <location>
        <begin position="286"/>
        <end position="307"/>
    </location>
</feature>
<dbReference type="CDD" id="cd06550">
    <property type="entry name" value="TM_ABC_iron-siderophores_like"/>
    <property type="match status" value="1"/>
</dbReference>
<evidence type="ECO:0000256" key="7">
    <source>
        <dbReference type="ARBA" id="ARBA00023136"/>
    </source>
</evidence>
<feature type="transmembrane region" description="Helical" evidence="8">
    <location>
        <begin position="123"/>
        <end position="145"/>
    </location>
</feature>
<evidence type="ECO:0000256" key="8">
    <source>
        <dbReference type="SAM" id="Phobius"/>
    </source>
</evidence>
<keyword evidence="3" id="KW-0813">Transport</keyword>
<dbReference type="PANTHER" id="PTHR30472">
    <property type="entry name" value="FERRIC ENTEROBACTIN TRANSPORT SYSTEM PERMEASE PROTEIN"/>
    <property type="match status" value="1"/>
</dbReference>
<dbReference type="Proteomes" id="UP001595976">
    <property type="component" value="Unassembled WGS sequence"/>
</dbReference>
<keyword evidence="4" id="KW-1003">Cell membrane</keyword>
<name>A0ABW0F262_9HYPH</name>
<evidence type="ECO:0000256" key="6">
    <source>
        <dbReference type="ARBA" id="ARBA00022989"/>
    </source>
</evidence>
<dbReference type="PANTHER" id="PTHR30472:SF25">
    <property type="entry name" value="ABC TRANSPORTER PERMEASE PROTEIN MJ0876-RELATED"/>
    <property type="match status" value="1"/>
</dbReference>
<feature type="transmembrane region" description="Helical" evidence="8">
    <location>
        <begin position="241"/>
        <end position="274"/>
    </location>
</feature>
<comment type="caution">
    <text evidence="9">The sequence shown here is derived from an EMBL/GenBank/DDBJ whole genome shotgun (WGS) entry which is preliminary data.</text>
</comment>
<keyword evidence="5 8" id="KW-0812">Transmembrane</keyword>
<evidence type="ECO:0000256" key="4">
    <source>
        <dbReference type="ARBA" id="ARBA00022475"/>
    </source>
</evidence>
<dbReference type="SUPFAM" id="SSF81345">
    <property type="entry name" value="ABC transporter involved in vitamin B12 uptake, BtuC"/>
    <property type="match status" value="1"/>
</dbReference>
<feature type="transmembrane region" description="Helical" evidence="8">
    <location>
        <begin position="152"/>
        <end position="172"/>
    </location>
</feature>
<feature type="transmembrane region" description="Helical" evidence="8">
    <location>
        <begin position="313"/>
        <end position="331"/>
    </location>
</feature>
<gene>
    <name evidence="9" type="ORF">ACFPK2_04895</name>
</gene>
<evidence type="ECO:0000256" key="3">
    <source>
        <dbReference type="ARBA" id="ARBA00022448"/>
    </source>
</evidence>
<evidence type="ECO:0000313" key="9">
    <source>
        <dbReference type="EMBL" id="MFC5292326.1"/>
    </source>
</evidence>
<evidence type="ECO:0000256" key="5">
    <source>
        <dbReference type="ARBA" id="ARBA00022692"/>
    </source>
</evidence>
<sequence>MRRAGRGPSPLPPSLLLALLGLALLAVFALSVAVGYAPLDLGAAFGDLLAGRESLPALVLRELRLPRAMLGALVGFSLGLSGAALQGLLRNPLAEPGVIGVSSTAAFGAVLAFYSGLSASVALALPLGGIAGAVLATLLLFILLGRGAGTTTLILAGVALNSFAGAATSLALNLAPNPYAALEIVFWLMGSLADRSLAHVLLALPLMLVGWALLLSTAPALDALTLGEDTAASLGVDLTWLRVRLIGGTALAVGSAVAVAGAIGFVGLVVPHLLRPAVANRPGRLLLASGFGGAILVLLADTALRLAPIRPELKLGVVTALIGAPFLFSLVDRMRREAR</sequence>
<keyword evidence="10" id="KW-1185">Reference proteome</keyword>
<feature type="transmembrane region" description="Helical" evidence="8">
    <location>
        <begin position="200"/>
        <end position="221"/>
    </location>
</feature>
<evidence type="ECO:0000313" key="10">
    <source>
        <dbReference type="Proteomes" id="UP001595976"/>
    </source>
</evidence>
<reference evidence="10" key="1">
    <citation type="journal article" date="2019" name="Int. J. Syst. Evol. Microbiol.">
        <title>The Global Catalogue of Microorganisms (GCM) 10K type strain sequencing project: providing services to taxonomists for standard genome sequencing and annotation.</title>
        <authorList>
            <consortium name="The Broad Institute Genomics Platform"/>
            <consortium name="The Broad Institute Genome Sequencing Center for Infectious Disease"/>
            <person name="Wu L."/>
            <person name="Ma J."/>
        </authorList>
    </citation>
    <scope>NUCLEOTIDE SEQUENCE [LARGE SCALE GENOMIC DNA]</scope>
    <source>
        <strain evidence="10">CGMCC 1.15643</strain>
    </source>
</reference>
<dbReference type="Gene3D" id="1.10.3470.10">
    <property type="entry name" value="ABC transporter involved in vitamin B12 uptake, BtuC"/>
    <property type="match status" value="1"/>
</dbReference>
<comment type="similarity">
    <text evidence="2">Belongs to the binding-protein-dependent transport system permease family. FecCD subfamily.</text>
</comment>
<dbReference type="EMBL" id="JBHSLI010000001">
    <property type="protein sequence ID" value="MFC5292326.1"/>
    <property type="molecule type" value="Genomic_DNA"/>
</dbReference>
<keyword evidence="7 8" id="KW-0472">Membrane</keyword>
<comment type="subcellular location">
    <subcellularLocation>
        <location evidence="1">Cell membrane</location>
        <topology evidence="1">Multi-pass membrane protein</topology>
    </subcellularLocation>
</comment>
<keyword evidence="6 8" id="KW-1133">Transmembrane helix</keyword>
<dbReference type="Pfam" id="PF01032">
    <property type="entry name" value="FecCD"/>
    <property type="match status" value="1"/>
</dbReference>
<organism evidence="9 10">
    <name type="scientific">Bosea minatitlanensis</name>
    <dbReference type="NCBI Taxonomy" id="128782"/>
    <lineage>
        <taxon>Bacteria</taxon>
        <taxon>Pseudomonadati</taxon>
        <taxon>Pseudomonadota</taxon>
        <taxon>Alphaproteobacteria</taxon>
        <taxon>Hyphomicrobiales</taxon>
        <taxon>Boseaceae</taxon>
        <taxon>Bosea</taxon>
    </lineage>
</organism>
<dbReference type="InterPro" id="IPR037294">
    <property type="entry name" value="ABC_BtuC-like"/>
</dbReference>
<dbReference type="InterPro" id="IPR000522">
    <property type="entry name" value="ABC_transptr_permease_BtuC"/>
</dbReference>
<proteinExistence type="inferred from homology"/>
<accession>A0ABW0F262</accession>
<evidence type="ECO:0000256" key="2">
    <source>
        <dbReference type="ARBA" id="ARBA00007935"/>
    </source>
</evidence>
<evidence type="ECO:0000256" key="1">
    <source>
        <dbReference type="ARBA" id="ARBA00004651"/>
    </source>
</evidence>
<dbReference type="RefSeq" id="WP_158448271.1">
    <property type="nucleotide sequence ID" value="NZ_JAOAOS010000001.1"/>
</dbReference>
<feature type="transmembrane region" description="Helical" evidence="8">
    <location>
        <begin position="97"/>
        <end position="117"/>
    </location>
</feature>